<dbReference type="Gene3D" id="2.10.25.10">
    <property type="entry name" value="Laminin"/>
    <property type="match status" value="2"/>
</dbReference>
<evidence type="ECO:0000256" key="2">
    <source>
        <dbReference type="ARBA" id="ARBA00022729"/>
    </source>
</evidence>
<comment type="caution">
    <text evidence="5">Lacks conserved residue(s) required for the propagation of feature annotation.</text>
</comment>
<dbReference type="SMART" id="SM00042">
    <property type="entry name" value="CUB"/>
    <property type="match status" value="3"/>
</dbReference>
<dbReference type="InterPro" id="IPR000742">
    <property type="entry name" value="EGF"/>
</dbReference>
<evidence type="ECO:0000313" key="9">
    <source>
        <dbReference type="Proteomes" id="UP000663829"/>
    </source>
</evidence>
<dbReference type="Proteomes" id="UP000681722">
    <property type="component" value="Unassembled WGS sequence"/>
</dbReference>
<sequence length="474" mass="54349">LEYNECNNGNYGCSQICINEQGAAHCECEHNYELQDDNKSCEEITCQTVVNTTTRSYGTLRSPRNRTTGLYPSNSNCYWDIIAPTSYRIWLNFTYFDMEDDTPDCSYDRVEIFLHENYTDTKPSSIYCGYKKPFVIASDNNRLIMKLISDSSIEKTGFIAIYMTDLNECLHDNGGCEQICVNTFGSYECKCHEDYTLNKDKRTCDKGLCQFHIVNNEGTIFSNTINGLNKNDCSWLFTTLPGHRIQLTFSKFIVDDKYNCEQNYVQIYDGPNNTSQLLGKYCNTNYPGRAIESNGNQIILYFKTNMTTNNERQFVLLHETVCGGNLIAKAETQQIYSHANYGKSKYNSKETCVWTLKARFGKCIKIWFETFQLEKQSGAECYDSVQIFDGPSDHDRSFGSYCGTTLSTTLPLDEQDPDSTPSLFISTRNSAFIRFETDPSEQDDGFIANYAEISCTKVVNDDWQHYSLQRTRIK</sequence>
<name>A0A814Z022_9BILA</name>
<evidence type="ECO:0000256" key="5">
    <source>
        <dbReference type="PROSITE-ProRule" id="PRU00059"/>
    </source>
</evidence>
<dbReference type="PROSITE" id="PS01187">
    <property type="entry name" value="EGF_CA"/>
    <property type="match status" value="1"/>
</dbReference>
<evidence type="ECO:0000256" key="4">
    <source>
        <dbReference type="ARBA" id="ARBA00023157"/>
    </source>
</evidence>
<evidence type="ECO:0000313" key="8">
    <source>
        <dbReference type="EMBL" id="CAF4000383.1"/>
    </source>
</evidence>
<accession>A0A814Z022</accession>
<feature type="domain" description="CUB" evidence="6">
    <location>
        <begin position="322"/>
        <end position="453"/>
    </location>
</feature>
<dbReference type="GO" id="GO:0005509">
    <property type="term" value="F:calcium ion binding"/>
    <property type="evidence" value="ECO:0007669"/>
    <property type="project" value="InterPro"/>
</dbReference>
<organism evidence="7 9">
    <name type="scientific">Didymodactylos carnosus</name>
    <dbReference type="NCBI Taxonomy" id="1234261"/>
    <lineage>
        <taxon>Eukaryota</taxon>
        <taxon>Metazoa</taxon>
        <taxon>Spiralia</taxon>
        <taxon>Gnathifera</taxon>
        <taxon>Rotifera</taxon>
        <taxon>Eurotatoria</taxon>
        <taxon>Bdelloidea</taxon>
        <taxon>Philodinida</taxon>
        <taxon>Philodinidae</taxon>
        <taxon>Didymodactylos</taxon>
    </lineage>
</organism>
<gene>
    <name evidence="7" type="ORF">GPM918_LOCUS25523</name>
    <name evidence="8" type="ORF">SRO942_LOCUS25527</name>
</gene>
<dbReference type="Pfam" id="PF00431">
    <property type="entry name" value="CUB"/>
    <property type="match status" value="3"/>
</dbReference>
<dbReference type="InterPro" id="IPR000152">
    <property type="entry name" value="EGF-type_Asp/Asn_hydroxyl_site"/>
</dbReference>
<feature type="non-terminal residue" evidence="7">
    <location>
        <position position="474"/>
    </location>
</feature>
<evidence type="ECO:0000259" key="6">
    <source>
        <dbReference type="PROSITE" id="PS01180"/>
    </source>
</evidence>
<dbReference type="InterPro" id="IPR000859">
    <property type="entry name" value="CUB_dom"/>
</dbReference>
<reference evidence="7" key="1">
    <citation type="submission" date="2021-02" db="EMBL/GenBank/DDBJ databases">
        <authorList>
            <person name="Nowell W R."/>
        </authorList>
    </citation>
    <scope>NUCLEOTIDE SEQUENCE</scope>
</reference>
<evidence type="ECO:0000256" key="3">
    <source>
        <dbReference type="ARBA" id="ARBA00022737"/>
    </source>
</evidence>
<dbReference type="EMBL" id="CAJNOQ010009937">
    <property type="protein sequence ID" value="CAF1238170.1"/>
    <property type="molecule type" value="Genomic_DNA"/>
</dbReference>
<proteinExistence type="predicted"/>
<dbReference type="PANTHER" id="PTHR24251">
    <property type="entry name" value="OVOCHYMASE-RELATED"/>
    <property type="match status" value="1"/>
</dbReference>
<dbReference type="Pfam" id="PF07645">
    <property type="entry name" value="EGF_CA"/>
    <property type="match status" value="1"/>
</dbReference>
<protein>
    <recommendedName>
        <fullName evidence="6">CUB domain-containing protein</fullName>
    </recommendedName>
</protein>
<dbReference type="Proteomes" id="UP000663829">
    <property type="component" value="Unassembled WGS sequence"/>
</dbReference>
<keyword evidence="1" id="KW-0245">EGF-like domain</keyword>
<dbReference type="OrthoDB" id="9067804at2759"/>
<comment type="caution">
    <text evidence="7">The sequence shown here is derived from an EMBL/GenBank/DDBJ whole genome shotgun (WGS) entry which is preliminary data.</text>
</comment>
<dbReference type="PROSITE" id="PS00010">
    <property type="entry name" value="ASX_HYDROXYL"/>
    <property type="match status" value="1"/>
</dbReference>
<dbReference type="CDD" id="cd00041">
    <property type="entry name" value="CUB"/>
    <property type="match status" value="3"/>
</dbReference>
<dbReference type="InterPro" id="IPR035914">
    <property type="entry name" value="Sperma_CUB_dom_sf"/>
</dbReference>
<dbReference type="SMART" id="SM00179">
    <property type="entry name" value="EGF_CA"/>
    <property type="match status" value="2"/>
</dbReference>
<dbReference type="InterPro" id="IPR001881">
    <property type="entry name" value="EGF-like_Ca-bd_dom"/>
</dbReference>
<dbReference type="FunFam" id="2.60.120.290:FF:000005">
    <property type="entry name" value="Procollagen C-endopeptidase enhancer 1"/>
    <property type="match status" value="2"/>
</dbReference>
<dbReference type="Gene3D" id="2.60.120.290">
    <property type="entry name" value="Spermadhesin, CUB domain"/>
    <property type="match status" value="3"/>
</dbReference>
<evidence type="ECO:0000313" key="7">
    <source>
        <dbReference type="EMBL" id="CAF1238170.1"/>
    </source>
</evidence>
<feature type="domain" description="CUB" evidence="6">
    <location>
        <begin position="209"/>
        <end position="321"/>
    </location>
</feature>
<keyword evidence="2" id="KW-0732">Signal</keyword>
<dbReference type="AlphaFoldDB" id="A0A814Z022"/>
<dbReference type="FunFam" id="2.10.25.10:FF:000240">
    <property type="entry name" value="Vitamin K-dependent protein S"/>
    <property type="match status" value="1"/>
</dbReference>
<dbReference type="SMART" id="SM00181">
    <property type="entry name" value="EGF"/>
    <property type="match status" value="2"/>
</dbReference>
<dbReference type="Pfam" id="PF14670">
    <property type="entry name" value="FXa_inhibition"/>
    <property type="match status" value="1"/>
</dbReference>
<dbReference type="EMBL" id="CAJOBC010009941">
    <property type="protein sequence ID" value="CAF4000383.1"/>
    <property type="molecule type" value="Genomic_DNA"/>
</dbReference>
<keyword evidence="3" id="KW-0677">Repeat</keyword>
<dbReference type="SUPFAM" id="SSF57196">
    <property type="entry name" value="EGF/Laminin"/>
    <property type="match status" value="2"/>
</dbReference>
<evidence type="ECO:0000256" key="1">
    <source>
        <dbReference type="ARBA" id="ARBA00022536"/>
    </source>
</evidence>
<keyword evidence="9" id="KW-1185">Reference proteome</keyword>
<dbReference type="InterPro" id="IPR049883">
    <property type="entry name" value="NOTCH1_EGF-like"/>
</dbReference>
<keyword evidence="4" id="KW-1015">Disulfide bond</keyword>
<dbReference type="PROSITE" id="PS01180">
    <property type="entry name" value="CUB"/>
    <property type="match status" value="3"/>
</dbReference>
<feature type="domain" description="CUB" evidence="6">
    <location>
        <begin position="46"/>
        <end position="165"/>
    </location>
</feature>
<dbReference type="SUPFAM" id="SSF49854">
    <property type="entry name" value="Spermadhesin, CUB domain"/>
    <property type="match status" value="3"/>
</dbReference>
<dbReference type="InterPro" id="IPR018097">
    <property type="entry name" value="EGF_Ca-bd_CS"/>
</dbReference>